<feature type="region of interest" description="Disordered" evidence="1">
    <location>
        <begin position="1"/>
        <end position="38"/>
    </location>
</feature>
<dbReference type="RefSeq" id="WP_282956625.1">
    <property type="nucleotide sequence ID" value="NZ_JBHSHO010000028.1"/>
</dbReference>
<evidence type="ECO:0000259" key="2">
    <source>
        <dbReference type="Pfam" id="PF08428"/>
    </source>
</evidence>
<organism evidence="3 4">
    <name type="scientific">Enterococcus canintestini</name>
    <dbReference type="NCBI Taxonomy" id="317010"/>
    <lineage>
        <taxon>Bacteria</taxon>
        <taxon>Bacillati</taxon>
        <taxon>Bacillota</taxon>
        <taxon>Bacilli</taxon>
        <taxon>Lactobacillales</taxon>
        <taxon>Enterococcaceae</taxon>
        <taxon>Enterococcus</taxon>
    </lineage>
</organism>
<evidence type="ECO:0000313" key="4">
    <source>
        <dbReference type="Proteomes" id="UP000182835"/>
    </source>
</evidence>
<dbReference type="InterPro" id="IPR059115">
    <property type="entry name" value="Rib"/>
</dbReference>
<comment type="caution">
    <text evidence="3">The sequence shown here is derived from an EMBL/GenBank/DDBJ whole genome shotgun (WGS) entry which is preliminary data.</text>
</comment>
<dbReference type="Proteomes" id="UP000182835">
    <property type="component" value="Unassembled WGS sequence"/>
</dbReference>
<sequence>MTELNKEPDVSEGIKNKDGLPRDSTFTRKEKVDVGTPRNKKVTVVVTL</sequence>
<dbReference type="AlphaFoldDB" id="A0A1L8R1Y2"/>
<reference evidence="3 4" key="1">
    <citation type="submission" date="2014-12" db="EMBL/GenBank/DDBJ databases">
        <title>Draft genome sequences of 29 type strains of Enterococci.</title>
        <authorList>
            <person name="Zhong Z."/>
            <person name="Sun Z."/>
            <person name="Liu W."/>
            <person name="Zhang W."/>
            <person name="Zhang H."/>
        </authorList>
    </citation>
    <scope>NUCLEOTIDE SEQUENCE [LARGE SCALE GENOMIC DNA]</scope>
    <source>
        <strain evidence="3 4">DSM 21207</strain>
    </source>
</reference>
<feature type="domain" description="Rib" evidence="2">
    <location>
        <begin position="3"/>
        <end position="47"/>
    </location>
</feature>
<proteinExistence type="predicted"/>
<dbReference type="NCBIfam" id="TIGR02331">
    <property type="entry name" value="rib_alpha"/>
    <property type="match status" value="1"/>
</dbReference>
<name>A0A1L8R1Y2_9ENTE</name>
<evidence type="ECO:0000313" key="3">
    <source>
        <dbReference type="EMBL" id="OJG13727.1"/>
    </source>
</evidence>
<feature type="compositionally biased region" description="Basic and acidic residues" evidence="1">
    <location>
        <begin position="1"/>
        <end position="33"/>
    </location>
</feature>
<evidence type="ECO:0000256" key="1">
    <source>
        <dbReference type="SAM" id="MobiDB-lite"/>
    </source>
</evidence>
<protein>
    <recommendedName>
        <fullName evidence="2">Rib domain-containing protein</fullName>
    </recommendedName>
</protein>
<dbReference type="Pfam" id="PF08428">
    <property type="entry name" value="Rib"/>
    <property type="match status" value="1"/>
</dbReference>
<dbReference type="EMBL" id="JXKG01000038">
    <property type="protein sequence ID" value="OJG13727.1"/>
    <property type="molecule type" value="Genomic_DNA"/>
</dbReference>
<gene>
    <name evidence="3" type="ORF">RU96_GL001789</name>
</gene>
<dbReference type="InterPro" id="IPR012706">
    <property type="entry name" value="Rib_alpha_Esp_rpt"/>
</dbReference>
<accession>A0A1L8R1Y2</accession>